<comment type="caution">
    <text evidence="7">The sequence shown here is derived from an EMBL/GenBank/DDBJ whole genome shotgun (WGS) entry which is preliminary data.</text>
</comment>
<dbReference type="RefSeq" id="WP_135836975.1">
    <property type="nucleotide sequence ID" value="NZ_SRPE01000017.1"/>
</dbReference>
<dbReference type="InterPro" id="IPR001387">
    <property type="entry name" value="Cro/C1-type_HTH"/>
</dbReference>
<comment type="subcellular location">
    <subcellularLocation>
        <location evidence="1">Membrane</location>
        <topology evidence="1">Multi-pass membrane protein</topology>
    </subcellularLocation>
</comment>
<feature type="transmembrane region" description="Helical" evidence="5">
    <location>
        <begin position="70"/>
        <end position="92"/>
    </location>
</feature>
<name>A0A4Z1B465_9FLAO</name>
<dbReference type="InterPro" id="IPR010982">
    <property type="entry name" value="Lambda_DNA-bd_dom_sf"/>
</dbReference>
<dbReference type="SMART" id="SM00530">
    <property type="entry name" value="HTH_XRE"/>
    <property type="match status" value="1"/>
</dbReference>
<feature type="transmembrane region" description="Helical" evidence="5">
    <location>
        <begin position="139"/>
        <end position="160"/>
    </location>
</feature>
<dbReference type="Pfam" id="PF01381">
    <property type="entry name" value="HTH_3"/>
    <property type="match status" value="1"/>
</dbReference>
<dbReference type="SUPFAM" id="SSF47413">
    <property type="entry name" value="lambda repressor-like DNA-binding domains"/>
    <property type="match status" value="1"/>
</dbReference>
<evidence type="ECO:0000313" key="7">
    <source>
        <dbReference type="EMBL" id="TGN21897.1"/>
    </source>
</evidence>
<dbReference type="CDD" id="cd00093">
    <property type="entry name" value="HTH_XRE"/>
    <property type="match status" value="1"/>
</dbReference>
<dbReference type="EMBL" id="SRPE01000017">
    <property type="protein sequence ID" value="TGN21897.1"/>
    <property type="molecule type" value="Genomic_DNA"/>
</dbReference>
<dbReference type="Gene3D" id="1.10.260.40">
    <property type="entry name" value="lambda repressor-like DNA-binding domains"/>
    <property type="match status" value="1"/>
</dbReference>
<keyword evidence="4 5" id="KW-0472">Membrane</keyword>
<sequence>MNKVKYWREKNNLTQDELAEKSGVSLRTIQRIESGSTLKGFTLNSIAKVLEVNPENLLSEETINIERAKLINSSVLLGLIIPFGGIIFPFILTSKTKDIYNKQIGKSIVGMQIIITTLLSIFLIICPFFQKEYLIRKPLFIYGIILFLVIKLLIVIINGMSLNKTNKLKICLKTNFL</sequence>
<evidence type="ECO:0000256" key="2">
    <source>
        <dbReference type="ARBA" id="ARBA00022692"/>
    </source>
</evidence>
<feature type="domain" description="HTH cro/C1-type" evidence="6">
    <location>
        <begin position="4"/>
        <end position="57"/>
    </location>
</feature>
<dbReference type="OrthoDB" id="1357763at2"/>
<feature type="transmembrane region" description="Helical" evidence="5">
    <location>
        <begin position="104"/>
        <end position="127"/>
    </location>
</feature>
<dbReference type="AlphaFoldDB" id="A0A4Z1B465"/>
<reference evidence="7 8" key="1">
    <citation type="submission" date="2019-03" db="EMBL/GenBank/DDBJ databases">
        <title>Empedobacter tilapiae sp. nov., isolated from an intestine of Nile tilapia Oreochromis niloticus.</title>
        <authorList>
            <person name="Kim Y.-O."/>
            <person name="Yoon J.-H."/>
        </authorList>
    </citation>
    <scope>NUCLEOTIDE SEQUENCE [LARGE SCALE GENOMIC DNA]</scope>
    <source>
        <strain evidence="7 8">MRS2</strain>
    </source>
</reference>
<dbReference type="GO" id="GO:0003677">
    <property type="term" value="F:DNA binding"/>
    <property type="evidence" value="ECO:0007669"/>
    <property type="project" value="InterPro"/>
</dbReference>
<evidence type="ECO:0000256" key="1">
    <source>
        <dbReference type="ARBA" id="ARBA00004141"/>
    </source>
</evidence>
<evidence type="ECO:0000313" key="8">
    <source>
        <dbReference type="Proteomes" id="UP000297998"/>
    </source>
</evidence>
<dbReference type="InterPro" id="IPR019109">
    <property type="entry name" value="MamF_MmsF"/>
</dbReference>
<evidence type="ECO:0000256" key="4">
    <source>
        <dbReference type="ARBA" id="ARBA00023136"/>
    </source>
</evidence>
<dbReference type="Pfam" id="PF09685">
    <property type="entry name" value="MamF_MmsF"/>
    <property type="match status" value="1"/>
</dbReference>
<organism evidence="7 8">
    <name type="scientific">Empedobacter tilapiae</name>
    <dbReference type="NCBI Taxonomy" id="2491114"/>
    <lineage>
        <taxon>Bacteria</taxon>
        <taxon>Pseudomonadati</taxon>
        <taxon>Bacteroidota</taxon>
        <taxon>Flavobacteriia</taxon>
        <taxon>Flavobacteriales</taxon>
        <taxon>Weeksellaceae</taxon>
        <taxon>Empedobacter</taxon>
    </lineage>
</organism>
<evidence type="ECO:0000256" key="3">
    <source>
        <dbReference type="ARBA" id="ARBA00022989"/>
    </source>
</evidence>
<dbReference type="PROSITE" id="PS50943">
    <property type="entry name" value="HTH_CROC1"/>
    <property type="match status" value="1"/>
</dbReference>
<protein>
    <submittedName>
        <fullName evidence="7">Helix-turn-helix domain-containing protein</fullName>
    </submittedName>
</protein>
<keyword evidence="8" id="KW-1185">Reference proteome</keyword>
<evidence type="ECO:0000259" key="6">
    <source>
        <dbReference type="PROSITE" id="PS50943"/>
    </source>
</evidence>
<keyword evidence="3 5" id="KW-1133">Transmembrane helix</keyword>
<evidence type="ECO:0000256" key="5">
    <source>
        <dbReference type="SAM" id="Phobius"/>
    </source>
</evidence>
<proteinExistence type="predicted"/>
<dbReference type="Proteomes" id="UP000297998">
    <property type="component" value="Unassembled WGS sequence"/>
</dbReference>
<accession>A0A4Z1B465</accession>
<gene>
    <name evidence="7" type="ORF">E4J94_17000</name>
</gene>
<keyword evidence="2 5" id="KW-0812">Transmembrane</keyword>